<dbReference type="EMBL" id="CAJOBA010046380">
    <property type="protein sequence ID" value="CAF4188655.1"/>
    <property type="molecule type" value="Genomic_DNA"/>
</dbReference>
<dbReference type="AlphaFoldDB" id="A0A8S2RU57"/>
<proteinExistence type="predicted"/>
<accession>A0A8S2RU57</accession>
<name>A0A8S2RU57_9BILA</name>
<sequence>TEMYLSSINKKVLLRIFDIRKVDASNQLQSPLLIETQTTNVYEFVCNQSKCYYSLYNFKHFDLRSLFGLDDNCLKSSSKSTYVSVTEALTFNYFQSNFDIIGQLEFVNSITDQNEQIR</sequence>
<evidence type="ECO:0000313" key="2">
    <source>
        <dbReference type="EMBL" id="CAF4188655.1"/>
    </source>
</evidence>
<dbReference type="EMBL" id="CAJNOK010024682">
    <property type="protein sequence ID" value="CAF1380063.1"/>
    <property type="molecule type" value="Genomic_DNA"/>
</dbReference>
<gene>
    <name evidence="1" type="ORF">OVA965_LOCUS32065</name>
    <name evidence="2" type="ORF">TMI583_LOCUS32922</name>
</gene>
<reference evidence="2" key="1">
    <citation type="submission" date="2021-02" db="EMBL/GenBank/DDBJ databases">
        <authorList>
            <person name="Nowell W R."/>
        </authorList>
    </citation>
    <scope>NUCLEOTIDE SEQUENCE</scope>
</reference>
<comment type="caution">
    <text evidence="2">The sequence shown here is derived from an EMBL/GenBank/DDBJ whole genome shotgun (WGS) entry which is preliminary data.</text>
</comment>
<evidence type="ECO:0000313" key="3">
    <source>
        <dbReference type="Proteomes" id="UP000682733"/>
    </source>
</evidence>
<protein>
    <submittedName>
        <fullName evidence="2">Uncharacterized protein</fullName>
    </submittedName>
</protein>
<dbReference type="Proteomes" id="UP000677228">
    <property type="component" value="Unassembled WGS sequence"/>
</dbReference>
<evidence type="ECO:0000313" key="1">
    <source>
        <dbReference type="EMBL" id="CAF1380063.1"/>
    </source>
</evidence>
<feature type="non-terminal residue" evidence="2">
    <location>
        <position position="1"/>
    </location>
</feature>
<dbReference type="Proteomes" id="UP000682733">
    <property type="component" value="Unassembled WGS sequence"/>
</dbReference>
<organism evidence="2 3">
    <name type="scientific">Didymodactylos carnosus</name>
    <dbReference type="NCBI Taxonomy" id="1234261"/>
    <lineage>
        <taxon>Eukaryota</taxon>
        <taxon>Metazoa</taxon>
        <taxon>Spiralia</taxon>
        <taxon>Gnathifera</taxon>
        <taxon>Rotifera</taxon>
        <taxon>Eurotatoria</taxon>
        <taxon>Bdelloidea</taxon>
        <taxon>Philodinida</taxon>
        <taxon>Philodinidae</taxon>
        <taxon>Didymodactylos</taxon>
    </lineage>
</organism>